<comment type="caution">
    <text evidence="3">The sequence shown here is derived from an EMBL/GenBank/DDBJ whole genome shotgun (WGS) entry which is preliminary data.</text>
</comment>
<accession>A0AAW4WQI1</accession>
<dbReference type="PANTHER" id="PTHR46558:SF4">
    <property type="entry name" value="DNA-BIDING PHAGE PROTEIN"/>
    <property type="match status" value="1"/>
</dbReference>
<dbReference type="SUPFAM" id="SSF47413">
    <property type="entry name" value="lambda repressor-like DNA-binding domains"/>
    <property type="match status" value="1"/>
</dbReference>
<name>A0AAW4WQI1_9FIRM</name>
<reference evidence="3" key="1">
    <citation type="submission" date="2021-10" db="EMBL/GenBank/DDBJ databases">
        <title>Collection of gut derived symbiotic bacterial strains cultured from healthy donors.</title>
        <authorList>
            <person name="Lin H."/>
            <person name="Littmann E."/>
            <person name="Claire K."/>
            <person name="Pamer E."/>
        </authorList>
    </citation>
    <scope>NUCLEOTIDE SEQUENCE</scope>
    <source>
        <strain evidence="3">MSK.22.92</strain>
    </source>
</reference>
<organism evidence="3 4">
    <name type="scientific">Agathobacter rectalis</name>
    <dbReference type="NCBI Taxonomy" id="39491"/>
    <lineage>
        <taxon>Bacteria</taxon>
        <taxon>Bacillati</taxon>
        <taxon>Bacillota</taxon>
        <taxon>Clostridia</taxon>
        <taxon>Lachnospirales</taxon>
        <taxon>Lachnospiraceae</taxon>
        <taxon>Agathobacter</taxon>
    </lineage>
</organism>
<evidence type="ECO:0000313" key="3">
    <source>
        <dbReference type="EMBL" id="MCC2747449.1"/>
    </source>
</evidence>
<feature type="domain" description="HTH cro/C1-type" evidence="2">
    <location>
        <begin position="28"/>
        <end position="82"/>
    </location>
</feature>
<gene>
    <name evidence="3" type="ORF">LK487_10500</name>
</gene>
<dbReference type="CDD" id="cd00093">
    <property type="entry name" value="HTH_XRE"/>
    <property type="match status" value="1"/>
</dbReference>
<evidence type="ECO:0000313" key="4">
    <source>
        <dbReference type="Proteomes" id="UP001197847"/>
    </source>
</evidence>
<dbReference type="InterPro" id="IPR010982">
    <property type="entry name" value="Lambda_DNA-bd_dom_sf"/>
</dbReference>
<dbReference type="EMBL" id="JAJFBX010000014">
    <property type="protein sequence ID" value="MCC2747449.1"/>
    <property type="molecule type" value="Genomic_DNA"/>
</dbReference>
<dbReference type="PANTHER" id="PTHR46558">
    <property type="entry name" value="TRACRIPTIONAL REGULATORY PROTEIN-RELATED-RELATED"/>
    <property type="match status" value="1"/>
</dbReference>
<dbReference type="Proteomes" id="UP001197847">
    <property type="component" value="Unassembled WGS sequence"/>
</dbReference>
<dbReference type="Gene3D" id="1.10.260.40">
    <property type="entry name" value="lambda repressor-like DNA-binding domains"/>
    <property type="match status" value="1"/>
</dbReference>
<evidence type="ECO:0000259" key="2">
    <source>
        <dbReference type="PROSITE" id="PS50943"/>
    </source>
</evidence>
<dbReference type="AlphaFoldDB" id="A0AAW4WQI1"/>
<dbReference type="InterPro" id="IPR001387">
    <property type="entry name" value="Cro/C1-type_HTH"/>
</dbReference>
<protein>
    <submittedName>
        <fullName evidence="3">Helix-turn-helix domain-containing protein</fullName>
    </submittedName>
</protein>
<sequence>QKLINQVVLIDYTIIILGSDKMAINNTLKDIREERNLVQADLAKAVGSCSDTIGRIERGERNASLEIAIRLAHYLKMPVEEIFQIED</sequence>
<dbReference type="GO" id="GO:0003677">
    <property type="term" value="F:DNA binding"/>
    <property type="evidence" value="ECO:0007669"/>
    <property type="project" value="UniProtKB-KW"/>
</dbReference>
<evidence type="ECO:0000256" key="1">
    <source>
        <dbReference type="ARBA" id="ARBA00023125"/>
    </source>
</evidence>
<keyword evidence="1" id="KW-0238">DNA-binding</keyword>
<dbReference type="Pfam" id="PF01381">
    <property type="entry name" value="HTH_3"/>
    <property type="match status" value="1"/>
</dbReference>
<feature type="non-terminal residue" evidence="3">
    <location>
        <position position="1"/>
    </location>
</feature>
<proteinExistence type="predicted"/>
<dbReference type="RefSeq" id="WP_306780287.1">
    <property type="nucleotide sequence ID" value="NZ_JAAISB010000011.1"/>
</dbReference>
<dbReference type="SMART" id="SM00530">
    <property type="entry name" value="HTH_XRE"/>
    <property type="match status" value="1"/>
</dbReference>
<dbReference type="PROSITE" id="PS50943">
    <property type="entry name" value="HTH_CROC1"/>
    <property type="match status" value="1"/>
</dbReference>